<keyword evidence="3" id="KW-0472">Membrane</keyword>
<keyword evidence="1" id="KW-0808">Transferase</keyword>
<keyword evidence="6" id="KW-1185">Reference proteome</keyword>
<evidence type="ECO:0000256" key="2">
    <source>
        <dbReference type="SAM" id="MobiDB-lite"/>
    </source>
</evidence>
<feature type="transmembrane region" description="Helical" evidence="3">
    <location>
        <begin position="70"/>
        <end position="91"/>
    </location>
</feature>
<evidence type="ECO:0000259" key="4">
    <source>
        <dbReference type="PROSITE" id="PS51186"/>
    </source>
</evidence>
<dbReference type="Proteomes" id="UP001230268">
    <property type="component" value="Unassembled WGS sequence"/>
</dbReference>
<keyword evidence="3" id="KW-0812">Transmembrane</keyword>
<feature type="region of interest" description="Disordered" evidence="2">
    <location>
        <begin position="167"/>
        <end position="235"/>
    </location>
</feature>
<dbReference type="GO" id="GO:0008080">
    <property type="term" value="F:N-acetyltransferase activity"/>
    <property type="evidence" value="ECO:0007669"/>
    <property type="project" value="InterPro"/>
</dbReference>
<gene>
    <name evidence="5" type="ORF">BgAZ_103390</name>
</gene>
<protein>
    <recommendedName>
        <fullName evidence="4">N-acetyltransferase domain-containing protein</fullName>
    </recommendedName>
</protein>
<evidence type="ECO:0000256" key="3">
    <source>
        <dbReference type="SAM" id="Phobius"/>
    </source>
</evidence>
<dbReference type="InterPro" id="IPR050769">
    <property type="entry name" value="NAT_camello-type"/>
</dbReference>
<comment type="caution">
    <text evidence="5">The sequence shown here is derived from an EMBL/GenBank/DDBJ whole genome shotgun (WGS) entry which is preliminary data.</text>
</comment>
<dbReference type="CDD" id="cd04301">
    <property type="entry name" value="NAT_SF"/>
    <property type="match status" value="1"/>
</dbReference>
<dbReference type="PANTHER" id="PTHR13947:SF37">
    <property type="entry name" value="LD18367P"/>
    <property type="match status" value="1"/>
</dbReference>
<dbReference type="AlphaFoldDB" id="A0AAD8UV75"/>
<keyword evidence="3" id="KW-1133">Transmembrane helix</keyword>
<feature type="transmembrane region" description="Helical" evidence="3">
    <location>
        <begin position="97"/>
        <end position="114"/>
    </location>
</feature>
<accession>A0AAD8UV75</accession>
<organism evidence="5 6">
    <name type="scientific">Babesia gibsoni</name>
    <dbReference type="NCBI Taxonomy" id="33632"/>
    <lineage>
        <taxon>Eukaryota</taxon>
        <taxon>Sar</taxon>
        <taxon>Alveolata</taxon>
        <taxon>Apicomplexa</taxon>
        <taxon>Aconoidasida</taxon>
        <taxon>Piroplasmida</taxon>
        <taxon>Babesiidae</taxon>
        <taxon>Babesia</taxon>
    </lineage>
</organism>
<dbReference type="PANTHER" id="PTHR13947">
    <property type="entry name" value="GNAT FAMILY N-ACETYLTRANSFERASE"/>
    <property type="match status" value="1"/>
</dbReference>
<name>A0AAD8UV75_BABGI</name>
<dbReference type="Gene3D" id="3.40.630.30">
    <property type="match status" value="1"/>
</dbReference>
<dbReference type="InterPro" id="IPR016181">
    <property type="entry name" value="Acyl_CoA_acyltransferase"/>
</dbReference>
<evidence type="ECO:0000313" key="5">
    <source>
        <dbReference type="EMBL" id="KAK1444433.1"/>
    </source>
</evidence>
<reference evidence="5" key="1">
    <citation type="submission" date="2023-08" db="EMBL/GenBank/DDBJ databases">
        <title>Draft sequence of the Babesia gibsoni genome.</title>
        <authorList>
            <person name="Yamagishi J.Y."/>
            <person name="Xuan X.X."/>
        </authorList>
    </citation>
    <scope>NUCLEOTIDE SEQUENCE</scope>
    <source>
        <strain evidence="5">Azabu</strain>
    </source>
</reference>
<dbReference type="PROSITE" id="PS51186">
    <property type="entry name" value="GNAT"/>
    <property type="match status" value="1"/>
</dbReference>
<evidence type="ECO:0000313" key="6">
    <source>
        <dbReference type="Proteomes" id="UP001230268"/>
    </source>
</evidence>
<dbReference type="EMBL" id="JAVEPI010000001">
    <property type="protein sequence ID" value="KAK1444433.1"/>
    <property type="molecule type" value="Genomic_DNA"/>
</dbReference>
<dbReference type="InterPro" id="IPR000182">
    <property type="entry name" value="GNAT_dom"/>
</dbReference>
<evidence type="ECO:0000256" key="1">
    <source>
        <dbReference type="ARBA" id="ARBA00022679"/>
    </source>
</evidence>
<proteinExistence type="predicted"/>
<feature type="domain" description="N-acetyltransferase" evidence="4">
    <location>
        <begin position="191"/>
        <end position="345"/>
    </location>
</feature>
<sequence length="380" mass="43340">MALGFSRIRSLWHRGGDAGHKGYQRQHKRTSLQRKMNHSFLRIREINQEDENYVRTLLFDHFRQLTFPAIIYWVVQHAYDLLAIIVILSFMLPMKDLLYFVVAFVVYLYVRARWEMEKHIRYSCPDLDEIHDTYRTAKGANFWVGYFSKEDDALTITEANVETLQKHKTAVGGGDDRHGKGVAGAKDEELSDKRDDNADGQLTPVNETDTASRGGDSGRQGLSSNRGVSDDRPMSLKDLLNKTNCKENEILGCIGIAPYRNKSTIAQMVRLVVSKKCRGMKVGSRLLNHLEKYAINFGYTEIRVYTNNLNTEYLQFLKQNGFLIQQLVRRGLMRGDLIIWNKTLSQPNDLLVPGTLQSLLTTTAAETQPITSMGTTLILE</sequence>
<feature type="compositionally biased region" description="Basic and acidic residues" evidence="2">
    <location>
        <begin position="174"/>
        <end position="197"/>
    </location>
</feature>
<dbReference type="Pfam" id="PF00583">
    <property type="entry name" value="Acetyltransf_1"/>
    <property type="match status" value="1"/>
</dbReference>
<dbReference type="SUPFAM" id="SSF55729">
    <property type="entry name" value="Acyl-CoA N-acyltransferases (Nat)"/>
    <property type="match status" value="1"/>
</dbReference>